<protein>
    <recommendedName>
        <fullName evidence="1">DUF6933 domain-containing protein</fullName>
    </recommendedName>
</protein>
<name>A0ABW8JIK9_9GAMM</name>
<proteinExistence type="predicted"/>
<comment type="caution">
    <text evidence="2">The sequence shown here is derived from an EMBL/GenBank/DDBJ whole genome shotgun (WGS) entry which is preliminary data.</text>
</comment>
<evidence type="ECO:0000259" key="1">
    <source>
        <dbReference type="Pfam" id="PF22016"/>
    </source>
</evidence>
<gene>
    <name evidence="2" type="ORF">ISP15_07015</name>
</gene>
<keyword evidence="3" id="KW-1185">Reference proteome</keyword>
<reference evidence="2 3" key="1">
    <citation type="submission" date="2020-10" db="EMBL/GenBank/DDBJ databases">
        <title>Phylogeny of dyella-like bacteria.</title>
        <authorList>
            <person name="Fu J."/>
        </authorList>
    </citation>
    <scope>NUCLEOTIDE SEQUENCE [LARGE SCALE GENOMIC DNA]</scope>
    <source>
        <strain evidence="2 3">JP1</strain>
    </source>
</reference>
<dbReference type="InterPro" id="IPR053864">
    <property type="entry name" value="DUF6933"/>
</dbReference>
<feature type="domain" description="DUF6933" evidence="1">
    <location>
        <begin position="3"/>
        <end position="141"/>
    </location>
</feature>
<dbReference type="Proteomes" id="UP001620461">
    <property type="component" value="Unassembled WGS sequence"/>
</dbReference>
<organism evidence="2 3">
    <name type="scientific">Dyella jejuensis</name>
    <dbReference type="NCBI Taxonomy" id="1432009"/>
    <lineage>
        <taxon>Bacteria</taxon>
        <taxon>Pseudomonadati</taxon>
        <taxon>Pseudomonadota</taxon>
        <taxon>Gammaproteobacteria</taxon>
        <taxon>Lysobacterales</taxon>
        <taxon>Rhodanobacteraceae</taxon>
        <taxon>Dyella</taxon>
    </lineage>
</organism>
<evidence type="ECO:0000313" key="3">
    <source>
        <dbReference type="Proteomes" id="UP001620461"/>
    </source>
</evidence>
<accession>A0ABW8JIK9</accession>
<dbReference type="EMBL" id="JADIKJ010000006">
    <property type="protein sequence ID" value="MFK2900081.1"/>
    <property type="molecule type" value="Genomic_DNA"/>
</dbReference>
<dbReference type="Pfam" id="PF22016">
    <property type="entry name" value="DUF6933"/>
    <property type="match status" value="1"/>
</dbReference>
<evidence type="ECO:0000313" key="2">
    <source>
        <dbReference type="EMBL" id="MFK2900081.1"/>
    </source>
</evidence>
<sequence length="169" mass="18505">MKATPETRPHPSHNRLGEWTANLVRVSRIQLVIAVSEPTRFAVVIDAAPYAAVRERFQHALFHALLHIGIPADAAASEVEATYPLEPAVSNCRSVLGTLNRFADEVASALYHGQACSAAELTRQLSGTIVLKPAHIVFPADRVREAFGLAPIDRRKMFPMLLPGDSRLH</sequence>